<dbReference type="GO" id="GO:0043565">
    <property type="term" value="F:sequence-specific DNA binding"/>
    <property type="evidence" value="ECO:0007669"/>
    <property type="project" value="InterPro"/>
</dbReference>
<keyword evidence="3" id="KW-0804">Transcription</keyword>
<dbReference type="GO" id="GO:0003700">
    <property type="term" value="F:DNA-binding transcription factor activity"/>
    <property type="evidence" value="ECO:0007669"/>
    <property type="project" value="InterPro"/>
</dbReference>
<evidence type="ECO:0000256" key="3">
    <source>
        <dbReference type="ARBA" id="ARBA00023163"/>
    </source>
</evidence>
<dbReference type="InterPro" id="IPR018060">
    <property type="entry name" value="HTH_AraC"/>
</dbReference>
<dbReference type="SUPFAM" id="SSF46689">
    <property type="entry name" value="Homeodomain-like"/>
    <property type="match status" value="1"/>
</dbReference>
<dbReference type="AlphaFoldDB" id="A0A1T5AU71"/>
<dbReference type="PANTHER" id="PTHR43280">
    <property type="entry name" value="ARAC-FAMILY TRANSCRIPTIONAL REGULATOR"/>
    <property type="match status" value="1"/>
</dbReference>
<dbReference type="Pfam" id="PF12833">
    <property type="entry name" value="HTH_18"/>
    <property type="match status" value="1"/>
</dbReference>
<sequence>MPIFQKAHWADFIFYLDNFRVKKACELLVTNVDELTISNIAYTCGFTSVSNFNRMFKRIVGVSPSSYVANYVDKYVAAEHKYDEAI</sequence>
<accession>A0A1T5AU71</accession>
<dbReference type="EMBL" id="FUZF01000001">
    <property type="protein sequence ID" value="SKB38496.1"/>
    <property type="molecule type" value="Genomic_DNA"/>
</dbReference>
<dbReference type="InterPro" id="IPR018062">
    <property type="entry name" value="HTH_AraC-typ_CS"/>
</dbReference>
<dbReference type="Proteomes" id="UP000190150">
    <property type="component" value="Unassembled WGS sequence"/>
</dbReference>
<dbReference type="STRING" id="1513896.SAMN05660841_00172"/>
<evidence type="ECO:0000259" key="4">
    <source>
        <dbReference type="PROSITE" id="PS01124"/>
    </source>
</evidence>
<feature type="domain" description="HTH araC/xylS-type" evidence="4">
    <location>
        <begin position="1"/>
        <end position="70"/>
    </location>
</feature>
<dbReference type="RefSeq" id="WP_176140950.1">
    <property type="nucleotide sequence ID" value="NZ_FUZF01000001.1"/>
</dbReference>
<dbReference type="PANTHER" id="PTHR43280:SF28">
    <property type="entry name" value="HTH-TYPE TRANSCRIPTIONAL ACTIVATOR RHAS"/>
    <property type="match status" value="1"/>
</dbReference>
<keyword evidence="2" id="KW-0238">DNA-binding</keyword>
<evidence type="ECO:0000313" key="6">
    <source>
        <dbReference type="Proteomes" id="UP000190150"/>
    </source>
</evidence>
<keyword evidence="6" id="KW-1185">Reference proteome</keyword>
<gene>
    <name evidence="5" type="ORF">SAMN05660841_00172</name>
</gene>
<dbReference type="PROSITE" id="PS01124">
    <property type="entry name" value="HTH_ARAC_FAMILY_2"/>
    <property type="match status" value="1"/>
</dbReference>
<dbReference type="InterPro" id="IPR020449">
    <property type="entry name" value="Tscrpt_reg_AraC-type_HTH"/>
</dbReference>
<keyword evidence="1" id="KW-0805">Transcription regulation</keyword>
<name>A0A1T5AU71_9SPHI</name>
<dbReference type="Gene3D" id="1.10.10.60">
    <property type="entry name" value="Homeodomain-like"/>
    <property type="match status" value="1"/>
</dbReference>
<dbReference type="PROSITE" id="PS00041">
    <property type="entry name" value="HTH_ARAC_FAMILY_1"/>
    <property type="match status" value="1"/>
</dbReference>
<evidence type="ECO:0000256" key="2">
    <source>
        <dbReference type="ARBA" id="ARBA00023125"/>
    </source>
</evidence>
<dbReference type="SMART" id="SM00342">
    <property type="entry name" value="HTH_ARAC"/>
    <property type="match status" value="1"/>
</dbReference>
<protein>
    <submittedName>
        <fullName evidence="5">Helix-turn-helix domain-containing protein</fullName>
    </submittedName>
</protein>
<reference evidence="6" key="1">
    <citation type="submission" date="2017-02" db="EMBL/GenBank/DDBJ databases">
        <authorList>
            <person name="Varghese N."/>
            <person name="Submissions S."/>
        </authorList>
    </citation>
    <scope>NUCLEOTIDE SEQUENCE [LARGE SCALE GENOMIC DNA]</scope>
    <source>
        <strain evidence="6">DSM 24091</strain>
    </source>
</reference>
<evidence type="ECO:0000256" key="1">
    <source>
        <dbReference type="ARBA" id="ARBA00023015"/>
    </source>
</evidence>
<dbReference type="PRINTS" id="PR00032">
    <property type="entry name" value="HTHARAC"/>
</dbReference>
<dbReference type="InterPro" id="IPR009057">
    <property type="entry name" value="Homeodomain-like_sf"/>
</dbReference>
<evidence type="ECO:0000313" key="5">
    <source>
        <dbReference type="EMBL" id="SKB38496.1"/>
    </source>
</evidence>
<proteinExistence type="predicted"/>
<organism evidence="5 6">
    <name type="scientific">Sphingobacterium nematocida</name>
    <dbReference type="NCBI Taxonomy" id="1513896"/>
    <lineage>
        <taxon>Bacteria</taxon>
        <taxon>Pseudomonadati</taxon>
        <taxon>Bacteroidota</taxon>
        <taxon>Sphingobacteriia</taxon>
        <taxon>Sphingobacteriales</taxon>
        <taxon>Sphingobacteriaceae</taxon>
        <taxon>Sphingobacterium</taxon>
    </lineage>
</organism>